<keyword evidence="9 14" id="KW-0067">ATP-binding</keyword>
<dbReference type="Gene3D" id="3.30.200.20">
    <property type="entry name" value="Phosphorylase Kinase, domain 1"/>
    <property type="match status" value="1"/>
</dbReference>
<protein>
    <recommendedName>
        <fullName evidence="2">non-specific serine/threonine protein kinase</fullName>
        <ecNumber evidence="2">2.7.11.1</ecNumber>
    </recommendedName>
</protein>
<evidence type="ECO:0000256" key="13">
    <source>
        <dbReference type="ARBA" id="ARBA00048679"/>
    </source>
</evidence>
<dbReference type="InterPro" id="IPR011009">
    <property type="entry name" value="Kinase-like_dom_sf"/>
</dbReference>
<evidence type="ECO:0000256" key="8">
    <source>
        <dbReference type="ARBA" id="ARBA00022777"/>
    </source>
</evidence>
<dbReference type="SUPFAM" id="SSF56112">
    <property type="entry name" value="Protein kinase-like (PK-like)"/>
    <property type="match status" value="1"/>
</dbReference>
<evidence type="ECO:0000256" key="11">
    <source>
        <dbReference type="ARBA" id="ARBA00023136"/>
    </source>
</evidence>
<keyword evidence="7 14" id="KW-0547">Nucleotide-binding</keyword>
<evidence type="ECO:0000256" key="15">
    <source>
        <dbReference type="RuleBase" id="RU000304"/>
    </source>
</evidence>
<keyword evidence="11 17" id="KW-0472">Membrane</keyword>
<dbReference type="PROSITE" id="PS00108">
    <property type="entry name" value="PROTEIN_KINASE_ST"/>
    <property type="match status" value="1"/>
</dbReference>
<comment type="caution">
    <text evidence="19">The sequence shown here is derived from an EMBL/GenBank/DDBJ whole genome shotgun (WGS) entry which is preliminary data.</text>
</comment>
<evidence type="ECO:0000256" key="16">
    <source>
        <dbReference type="SAM" id="MobiDB-lite"/>
    </source>
</evidence>
<sequence>MSSPLPGFWPSPTAAANTPTTLPSPVPPASSGSPSTNSPSSWSTISRECIMVAVLVMVLVPVLVPVLICYLRKNRNTGMRRFTLAEVQEFTGGFSRDNVIGRGGFGSVYHGVLPTGEEVAVKRLDVGSDQGEREFLNEVDMISRVHHKNVMSLVGYCTKGSERILVFEYMANGSLESQLRGEGRPTLDWTARLKAAVGSAKGLAYLHEDCHPKILHRDVKAANILLNSECEGKIADFGFAKFFSVSNPRMSRLVGTFGYIAPESILSGEQTEKSDTFSFGIVLLELITGRRPVGSTDHSVNDILVNSARPQLTRALEDGNFDSLVDPMLQNNYNPSEMARMVACAAACVRELAQGRPKMSLIARVLEGHQSAADLDDGTGAGPSNLDLEDGNSNYREPTGGYGLPCPSGSSSEGPSCQTARDLEMGRM</sequence>
<feature type="binding site" evidence="14">
    <location>
        <position position="122"/>
    </location>
    <ligand>
        <name>ATP</name>
        <dbReference type="ChEBI" id="CHEBI:30616"/>
    </ligand>
</feature>
<dbReference type="FunFam" id="1.10.510.10:FF:000173">
    <property type="entry name" value="proline-rich receptor-like protein kinase PERK8"/>
    <property type="match status" value="1"/>
</dbReference>
<organism evidence="19 20">
    <name type="scientific">Eucalyptus globulus</name>
    <name type="common">Tasmanian blue gum</name>
    <dbReference type="NCBI Taxonomy" id="34317"/>
    <lineage>
        <taxon>Eukaryota</taxon>
        <taxon>Viridiplantae</taxon>
        <taxon>Streptophyta</taxon>
        <taxon>Embryophyta</taxon>
        <taxon>Tracheophyta</taxon>
        <taxon>Spermatophyta</taxon>
        <taxon>Magnoliopsida</taxon>
        <taxon>eudicotyledons</taxon>
        <taxon>Gunneridae</taxon>
        <taxon>Pentapetalae</taxon>
        <taxon>rosids</taxon>
        <taxon>malvids</taxon>
        <taxon>Myrtales</taxon>
        <taxon>Myrtaceae</taxon>
        <taxon>Myrtoideae</taxon>
        <taxon>Eucalypteae</taxon>
        <taxon>Eucalyptus</taxon>
    </lineage>
</organism>
<feature type="compositionally biased region" description="Low complexity" evidence="16">
    <location>
        <begin position="405"/>
        <end position="417"/>
    </location>
</feature>
<evidence type="ECO:0000256" key="5">
    <source>
        <dbReference type="ARBA" id="ARBA00022679"/>
    </source>
</evidence>
<comment type="similarity">
    <text evidence="15">Belongs to the protein kinase superfamily.</text>
</comment>
<dbReference type="InterPro" id="IPR008271">
    <property type="entry name" value="Ser/Thr_kinase_AS"/>
</dbReference>
<comment type="catalytic activity">
    <reaction evidence="13">
        <text>L-seryl-[protein] + ATP = O-phospho-L-seryl-[protein] + ADP + H(+)</text>
        <dbReference type="Rhea" id="RHEA:17989"/>
        <dbReference type="Rhea" id="RHEA-COMP:9863"/>
        <dbReference type="Rhea" id="RHEA-COMP:11604"/>
        <dbReference type="ChEBI" id="CHEBI:15378"/>
        <dbReference type="ChEBI" id="CHEBI:29999"/>
        <dbReference type="ChEBI" id="CHEBI:30616"/>
        <dbReference type="ChEBI" id="CHEBI:83421"/>
        <dbReference type="ChEBI" id="CHEBI:456216"/>
        <dbReference type="EC" id="2.7.11.1"/>
    </reaction>
</comment>
<evidence type="ECO:0000256" key="3">
    <source>
        <dbReference type="ARBA" id="ARBA00022475"/>
    </source>
</evidence>
<dbReference type="PANTHER" id="PTHR47982:SF35">
    <property type="entry name" value="PROLINE-RICH RECEPTOR-LIKE PROTEIN KINASE PERK1-RELATED"/>
    <property type="match status" value="1"/>
</dbReference>
<feature type="region of interest" description="Disordered" evidence="16">
    <location>
        <begin position="373"/>
        <end position="428"/>
    </location>
</feature>
<keyword evidence="8" id="KW-0418">Kinase</keyword>
<dbReference type="GO" id="GO:0005524">
    <property type="term" value="F:ATP binding"/>
    <property type="evidence" value="ECO:0007669"/>
    <property type="project" value="UniProtKB-UniRule"/>
</dbReference>
<evidence type="ECO:0000256" key="10">
    <source>
        <dbReference type="ARBA" id="ARBA00022989"/>
    </source>
</evidence>
<dbReference type="FunFam" id="3.30.200.20:FF:000178">
    <property type="entry name" value="serine/threonine-protein kinase PBS1-like"/>
    <property type="match status" value="1"/>
</dbReference>
<dbReference type="AlphaFoldDB" id="A0ABD3L7F9"/>
<keyword evidence="5" id="KW-0808">Transferase</keyword>
<feature type="region of interest" description="Disordered" evidence="16">
    <location>
        <begin position="1"/>
        <end position="40"/>
    </location>
</feature>
<reference evidence="19 20" key="1">
    <citation type="submission" date="2024-11" db="EMBL/GenBank/DDBJ databases">
        <title>Chromosome-level genome assembly of Eucalyptus globulus Labill. provides insights into its genome evolution.</title>
        <authorList>
            <person name="Li X."/>
        </authorList>
    </citation>
    <scope>NUCLEOTIDE SEQUENCE [LARGE SCALE GENOMIC DNA]</scope>
    <source>
        <strain evidence="19">CL2024</strain>
        <tissue evidence="19">Fresh tender leaves</tissue>
    </source>
</reference>
<dbReference type="EMBL" id="JBJKBG010000003">
    <property type="protein sequence ID" value="KAL3747493.1"/>
    <property type="molecule type" value="Genomic_DNA"/>
</dbReference>
<keyword evidence="3" id="KW-1003">Cell membrane</keyword>
<keyword evidence="20" id="KW-1185">Reference proteome</keyword>
<dbReference type="InterPro" id="IPR017441">
    <property type="entry name" value="Protein_kinase_ATP_BS"/>
</dbReference>
<evidence type="ECO:0000313" key="19">
    <source>
        <dbReference type="EMBL" id="KAL3747493.1"/>
    </source>
</evidence>
<feature type="compositionally biased region" description="Low complexity" evidence="16">
    <location>
        <begin position="29"/>
        <end position="40"/>
    </location>
</feature>
<dbReference type="PROSITE" id="PS50011">
    <property type="entry name" value="PROTEIN_KINASE_DOM"/>
    <property type="match status" value="1"/>
</dbReference>
<evidence type="ECO:0000256" key="6">
    <source>
        <dbReference type="ARBA" id="ARBA00022692"/>
    </source>
</evidence>
<dbReference type="SMART" id="SM00220">
    <property type="entry name" value="S_TKc"/>
    <property type="match status" value="1"/>
</dbReference>
<accession>A0ABD3L7F9</accession>
<evidence type="ECO:0000256" key="1">
    <source>
        <dbReference type="ARBA" id="ARBA00004162"/>
    </source>
</evidence>
<dbReference type="Gene3D" id="1.10.510.10">
    <property type="entry name" value="Transferase(Phosphotransferase) domain 1"/>
    <property type="match status" value="1"/>
</dbReference>
<evidence type="ECO:0000259" key="18">
    <source>
        <dbReference type="PROSITE" id="PS50011"/>
    </source>
</evidence>
<evidence type="ECO:0000256" key="2">
    <source>
        <dbReference type="ARBA" id="ARBA00012513"/>
    </source>
</evidence>
<feature type="transmembrane region" description="Helical" evidence="17">
    <location>
        <begin position="50"/>
        <end position="71"/>
    </location>
</feature>
<dbReference type="GO" id="GO:0004674">
    <property type="term" value="F:protein serine/threonine kinase activity"/>
    <property type="evidence" value="ECO:0007669"/>
    <property type="project" value="UniProtKB-KW"/>
</dbReference>
<evidence type="ECO:0000256" key="9">
    <source>
        <dbReference type="ARBA" id="ARBA00022840"/>
    </source>
</evidence>
<dbReference type="GO" id="GO:0005886">
    <property type="term" value="C:plasma membrane"/>
    <property type="evidence" value="ECO:0007669"/>
    <property type="project" value="UniProtKB-SubCell"/>
</dbReference>
<gene>
    <name evidence="19" type="ORF">ACJRO7_016304</name>
</gene>
<feature type="domain" description="Protein kinase" evidence="18">
    <location>
        <begin position="94"/>
        <end position="359"/>
    </location>
</feature>
<name>A0ABD3L7F9_EUCGL</name>
<dbReference type="PROSITE" id="PS00107">
    <property type="entry name" value="PROTEIN_KINASE_ATP"/>
    <property type="match status" value="1"/>
</dbReference>
<evidence type="ECO:0000256" key="17">
    <source>
        <dbReference type="SAM" id="Phobius"/>
    </source>
</evidence>
<keyword evidence="6 17" id="KW-0812">Transmembrane</keyword>
<proteinExistence type="inferred from homology"/>
<evidence type="ECO:0000256" key="4">
    <source>
        <dbReference type="ARBA" id="ARBA00022527"/>
    </source>
</evidence>
<dbReference type="CDD" id="cd14066">
    <property type="entry name" value="STKc_IRAK"/>
    <property type="match status" value="1"/>
</dbReference>
<dbReference type="EC" id="2.7.11.1" evidence="2"/>
<evidence type="ECO:0000256" key="12">
    <source>
        <dbReference type="ARBA" id="ARBA00047899"/>
    </source>
</evidence>
<dbReference type="PANTHER" id="PTHR47982">
    <property type="entry name" value="PROLINE-RICH RECEPTOR-LIKE PROTEIN KINASE PERK4"/>
    <property type="match status" value="1"/>
</dbReference>
<evidence type="ECO:0000256" key="14">
    <source>
        <dbReference type="PROSITE-ProRule" id="PRU10141"/>
    </source>
</evidence>
<comment type="catalytic activity">
    <reaction evidence="12">
        <text>L-threonyl-[protein] + ATP = O-phospho-L-threonyl-[protein] + ADP + H(+)</text>
        <dbReference type="Rhea" id="RHEA:46608"/>
        <dbReference type="Rhea" id="RHEA-COMP:11060"/>
        <dbReference type="Rhea" id="RHEA-COMP:11605"/>
        <dbReference type="ChEBI" id="CHEBI:15378"/>
        <dbReference type="ChEBI" id="CHEBI:30013"/>
        <dbReference type="ChEBI" id="CHEBI:30616"/>
        <dbReference type="ChEBI" id="CHEBI:61977"/>
        <dbReference type="ChEBI" id="CHEBI:456216"/>
        <dbReference type="EC" id="2.7.11.1"/>
    </reaction>
</comment>
<dbReference type="InterPro" id="IPR047117">
    <property type="entry name" value="PERK1-13-like"/>
</dbReference>
<feature type="compositionally biased region" description="Low complexity" evidence="16">
    <location>
        <begin position="10"/>
        <end position="21"/>
    </location>
</feature>
<comment type="subcellular location">
    <subcellularLocation>
        <location evidence="1">Cell membrane</location>
        <topology evidence="1">Single-pass membrane protein</topology>
    </subcellularLocation>
</comment>
<keyword evidence="10 17" id="KW-1133">Transmembrane helix</keyword>
<dbReference type="Pfam" id="PF00069">
    <property type="entry name" value="Pkinase"/>
    <property type="match status" value="1"/>
</dbReference>
<keyword evidence="4 15" id="KW-0723">Serine/threonine-protein kinase</keyword>
<dbReference type="Proteomes" id="UP001634007">
    <property type="component" value="Unassembled WGS sequence"/>
</dbReference>
<evidence type="ECO:0000313" key="20">
    <source>
        <dbReference type="Proteomes" id="UP001634007"/>
    </source>
</evidence>
<dbReference type="InterPro" id="IPR000719">
    <property type="entry name" value="Prot_kinase_dom"/>
</dbReference>
<evidence type="ECO:0000256" key="7">
    <source>
        <dbReference type="ARBA" id="ARBA00022741"/>
    </source>
</evidence>